<dbReference type="RefSeq" id="WP_353549931.1">
    <property type="nucleotide sequence ID" value="NZ_AP029612.1"/>
</dbReference>
<reference evidence="1" key="1">
    <citation type="submission" date="2024-02" db="EMBL/GenBank/DDBJ databases">
        <title>Sediminibacterium planktonica sp. nov. and Sediminibacterium longus sp. nov., isolated from surface lake and river water.</title>
        <authorList>
            <person name="Watanabe K."/>
            <person name="Takemine S."/>
            <person name="Ishii Y."/>
            <person name="Ogata Y."/>
            <person name="Shindo C."/>
            <person name="Suda W."/>
        </authorList>
    </citation>
    <scope>NUCLEOTIDE SEQUENCE</scope>
    <source>
        <strain evidence="1">KACHI17</strain>
    </source>
</reference>
<proteinExistence type="predicted"/>
<name>A0AAT9GGH9_9BACT</name>
<dbReference type="EMBL" id="AP029612">
    <property type="protein sequence ID" value="BFG69618.1"/>
    <property type="molecule type" value="Genomic_DNA"/>
</dbReference>
<sequence>MESLQTLKINPILKPRHLQFYFGVSQPTASRYMKILRESIGKKLLTFMDFFREYEAFPEPRFKPIWIQLERPKRYK</sequence>
<gene>
    <name evidence="1" type="ORF">KACHI17_04990</name>
</gene>
<dbReference type="AlphaFoldDB" id="A0AAT9GGH9"/>
<organism evidence="1">
    <name type="scientific">Sediminibacterium sp. KACHI17</name>
    <dbReference type="NCBI Taxonomy" id="1751071"/>
    <lineage>
        <taxon>Bacteria</taxon>
        <taxon>Pseudomonadati</taxon>
        <taxon>Bacteroidota</taxon>
        <taxon>Chitinophagia</taxon>
        <taxon>Chitinophagales</taxon>
        <taxon>Chitinophagaceae</taxon>
        <taxon>Sediminibacterium</taxon>
    </lineage>
</organism>
<accession>A0AAT9GGH9</accession>
<evidence type="ECO:0008006" key="2">
    <source>
        <dbReference type="Google" id="ProtNLM"/>
    </source>
</evidence>
<evidence type="ECO:0000313" key="1">
    <source>
        <dbReference type="EMBL" id="BFG69618.1"/>
    </source>
</evidence>
<protein>
    <recommendedName>
        <fullName evidence="2">Transposase Helix-turn-helix domain-containing protein</fullName>
    </recommendedName>
</protein>